<feature type="non-terminal residue" evidence="2">
    <location>
        <position position="66"/>
    </location>
</feature>
<evidence type="ECO:0000256" key="1">
    <source>
        <dbReference type="SAM" id="MobiDB-lite"/>
    </source>
</evidence>
<gene>
    <name evidence="2" type="ORF">GLOINDRAFT_334542</name>
</gene>
<dbReference type="AlphaFoldDB" id="U9SJN8"/>
<name>U9SJN8_RHIID</name>
<accession>U9SJN8</accession>
<dbReference type="EMBL" id="KI300689">
    <property type="protein sequence ID" value="ERZ96133.1"/>
    <property type="molecule type" value="Genomic_DNA"/>
</dbReference>
<dbReference type="HOGENOM" id="CLU_2838305_0_0_1"/>
<evidence type="ECO:0000313" key="2">
    <source>
        <dbReference type="EMBL" id="ERZ96133.1"/>
    </source>
</evidence>
<feature type="region of interest" description="Disordered" evidence="1">
    <location>
        <begin position="1"/>
        <end position="25"/>
    </location>
</feature>
<reference evidence="2" key="1">
    <citation type="submission" date="2013-07" db="EMBL/GenBank/DDBJ databases">
        <title>The genome of an arbuscular mycorrhizal fungus provides insights into the evolution of the oldest plant symbiosis.</title>
        <authorList>
            <consortium name="DOE Joint Genome Institute"/>
            <person name="Tisserant E."/>
            <person name="Malbreil M."/>
            <person name="Kuo A."/>
            <person name="Kohler A."/>
            <person name="Symeonidi A."/>
            <person name="Balestrini R."/>
            <person name="Charron P."/>
            <person name="Duensing N."/>
            <person name="Frei-dit-Frey N."/>
            <person name="Gianinazzi-Pearson V."/>
            <person name="Gilbert B."/>
            <person name="Handa Y."/>
            <person name="Hijri M."/>
            <person name="Kaul R."/>
            <person name="Kawaguchi M."/>
            <person name="Krajinski F."/>
            <person name="Lammers P."/>
            <person name="Lapierre D."/>
            <person name="Masclaux F.G."/>
            <person name="Murat C."/>
            <person name="Morin E."/>
            <person name="Ndikumana S."/>
            <person name="Pagni M."/>
            <person name="Petitpierre D."/>
            <person name="Requena N."/>
            <person name="Rosikiewicz P."/>
            <person name="Riley R."/>
            <person name="Saito K."/>
            <person name="San Clemente H."/>
            <person name="Shapiro H."/>
            <person name="van Tuinen D."/>
            <person name="Becard G."/>
            <person name="Bonfante P."/>
            <person name="Paszkowski U."/>
            <person name="Shachar-Hill Y."/>
            <person name="Young J.P."/>
            <person name="Sanders I.R."/>
            <person name="Henrissat B."/>
            <person name="Rensing S.A."/>
            <person name="Grigoriev I.V."/>
            <person name="Corradi N."/>
            <person name="Roux C."/>
            <person name="Martin F."/>
        </authorList>
    </citation>
    <scope>NUCLEOTIDE SEQUENCE</scope>
    <source>
        <strain evidence="2">DAOM 197198</strain>
    </source>
</reference>
<sequence>MSEENEMTMSSIDNPPTNIIDDDNANDMNIRTRKRSREILLDHVCIVCKKLDEVIFDFLLFFFIKT</sequence>
<organism evidence="2">
    <name type="scientific">Rhizophagus irregularis (strain DAOM 181602 / DAOM 197198 / MUCL 43194)</name>
    <name type="common">Arbuscular mycorrhizal fungus</name>
    <name type="synonym">Glomus intraradices</name>
    <dbReference type="NCBI Taxonomy" id="747089"/>
    <lineage>
        <taxon>Eukaryota</taxon>
        <taxon>Fungi</taxon>
        <taxon>Fungi incertae sedis</taxon>
        <taxon>Mucoromycota</taxon>
        <taxon>Glomeromycotina</taxon>
        <taxon>Glomeromycetes</taxon>
        <taxon>Glomerales</taxon>
        <taxon>Glomeraceae</taxon>
        <taxon>Rhizophagus</taxon>
    </lineage>
</organism>
<proteinExistence type="predicted"/>
<protein>
    <submittedName>
        <fullName evidence="2">Uncharacterized protein</fullName>
    </submittedName>
</protein>